<accession>A0ACA9QNM1</accession>
<evidence type="ECO:0000313" key="2">
    <source>
        <dbReference type="Proteomes" id="UP000789920"/>
    </source>
</evidence>
<dbReference type="EMBL" id="CAJVQC010032804">
    <property type="protein sequence ID" value="CAG8752087.1"/>
    <property type="molecule type" value="Genomic_DNA"/>
</dbReference>
<reference evidence="1" key="1">
    <citation type="submission" date="2021-06" db="EMBL/GenBank/DDBJ databases">
        <authorList>
            <person name="Kallberg Y."/>
            <person name="Tangrot J."/>
            <person name="Rosling A."/>
        </authorList>
    </citation>
    <scope>NUCLEOTIDE SEQUENCE</scope>
    <source>
        <strain evidence="1">MA461A</strain>
    </source>
</reference>
<feature type="non-terminal residue" evidence="1">
    <location>
        <position position="125"/>
    </location>
</feature>
<comment type="caution">
    <text evidence="1">The sequence shown here is derived from an EMBL/GenBank/DDBJ whole genome shotgun (WGS) entry which is preliminary data.</text>
</comment>
<protein>
    <submittedName>
        <fullName evidence="1">462_t:CDS:1</fullName>
    </submittedName>
</protein>
<proteinExistence type="predicted"/>
<organism evidence="1 2">
    <name type="scientific">Racocetra persica</name>
    <dbReference type="NCBI Taxonomy" id="160502"/>
    <lineage>
        <taxon>Eukaryota</taxon>
        <taxon>Fungi</taxon>
        <taxon>Fungi incertae sedis</taxon>
        <taxon>Mucoromycota</taxon>
        <taxon>Glomeromycotina</taxon>
        <taxon>Glomeromycetes</taxon>
        <taxon>Diversisporales</taxon>
        <taxon>Gigasporaceae</taxon>
        <taxon>Racocetra</taxon>
    </lineage>
</organism>
<evidence type="ECO:0000313" key="1">
    <source>
        <dbReference type="EMBL" id="CAG8752087.1"/>
    </source>
</evidence>
<dbReference type="Proteomes" id="UP000789920">
    <property type="component" value="Unassembled WGS sequence"/>
</dbReference>
<keyword evidence="2" id="KW-1185">Reference proteome</keyword>
<name>A0ACA9QNM1_9GLOM</name>
<gene>
    <name evidence="1" type="ORF">RPERSI_LOCUS14295</name>
</gene>
<sequence length="125" mass="15197">MENELKEKSGGKATKTASQNEQELLSLLQQIKINQSNIFDYEHFRIDINSKKIFLSYPFTKYLYDTYIGDSKQIKNFLKYVTQEFFFDIKKDKNSEYKPFNFVFVDYTWFIYDNEDFKNHLFEEV</sequence>